<keyword evidence="3" id="KW-0963">Cytoplasm</keyword>
<sequence>MRFKANRKKLLAAFDAVSYAIPTRSPNPILQNVKLEIGEVSTMYATDLEIGIAYIVDGITAEKPGDVILPTRIVQILKTMNDEEVAISCEDNQILIKAQRSQFKLPSENPDLFPSLDEFTGDDFYRIAADDLRTGIKRTVFATDPQSTRYALGGVLFEAHGNSISMVGTDGRRLALQTVSIEYNGKPSVENVVIPAKALKLIDRNLVDEVEKPCIRVLKQNAVQVRTSKAVIYARLVEGRFPRYQDVFPKECEARIPLLIGPLQMAVEQATIVTSQESRGVDYLFADGLLTLNTIAADSGSSNVEMPIEYASKPISITFDPRFLLDALKVLNPDETLELELIDAKNAAVFKLGDDFFYVLMPLTKDDAAK</sequence>
<dbReference type="CDD" id="cd00140">
    <property type="entry name" value="beta_clamp"/>
    <property type="match status" value="1"/>
</dbReference>
<feature type="domain" description="DNA polymerase III beta sliding clamp central" evidence="10">
    <location>
        <begin position="127"/>
        <end position="242"/>
    </location>
</feature>
<dbReference type="Gene3D" id="3.70.10.10">
    <property type="match status" value="1"/>
</dbReference>
<feature type="domain" description="DNA polymerase III beta sliding clamp N-terminal" evidence="9">
    <location>
        <begin position="1"/>
        <end position="117"/>
    </location>
</feature>
<dbReference type="InterPro" id="IPR022637">
    <property type="entry name" value="DNA_polIII_beta_cen"/>
</dbReference>
<dbReference type="GO" id="GO:0003887">
    <property type="term" value="F:DNA-directed DNA polymerase activity"/>
    <property type="evidence" value="ECO:0007669"/>
    <property type="project" value="UniProtKB-KW"/>
</dbReference>
<dbReference type="PIRSF" id="PIRSF000804">
    <property type="entry name" value="DNA_pol_III_b"/>
    <property type="match status" value="1"/>
</dbReference>
<dbReference type="Pfam" id="PF02767">
    <property type="entry name" value="DNA_pol3_beta_2"/>
    <property type="match status" value="1"/>
</dbReference>
<dbReference type="Gene3D" id="3.10.150.10">
    <property type="entry name" value="DNA Polymerase III, subunit A, domain 2"/>
    <property type="match status" value="1"/>
</dbReference>
<keyword evidence="5" id="KW-0548">Nucleotidyltransferase</keyword>
<dbReference type="Pfam" id="PF00712">
    <property type="entry name" value="DNA_pol3_beta"/>
    <property type="match status" value="1"/>
</dbReference>
<gene>
    <name evidence="12" type="ORF">UFOVP124_74</name>
</gene>
<evidence type="ECO:0000256" key="4">
    <source>
        <dbReference type="ARBA" id="ARBA00022679"/>
    </source>
</evidence>
<dbReference type="InterPro" id="IPR046938">
    <property type="entry name" value="DNA_clamp_sf"/>
</dbReference>
<dbReference type="EMBL" id="LR796250">
    <property type="protein sequence ID" value="CAB4131290.1"/>
    <property type="molecule type" value="Genomic_DNA"/>
</dbReference>
<keyword evidence="8" id="KW-0238">DNA-binding</keyword>
<keyword evidence="4" id="KW-0808">Transferase</keyword>
<dbReference type="NCBIfam" id="TIGR00663">
    <property type="entry name" value="dnan"/>
    <property type="match status" value="1"/>
</dbReference>
<dbReference type="SMART" id="SM00480">
    <property type="entry name" value="POL3Bc"/>
    <property type="match status" value="1"/>
</dbReference>
<dbReference type="SUPFAM" id="SSF55979">
    <property type="entry name" value="DNA clamp"/>
    <property type="match status" value="3"/>
</dbReference>
<comment type="subcellular location">
    <subcellularLocation>
        <location evidence="1">Cytoplasm</location>
    </subcellularLocation>
</comment>
<dbReference type="PANTHER" id="PTHR30478">
    <property type="entry name" value="DNA POLYMERASE III SUBUNIT BETA"/>
    <property type="match status" value="1"/>
</dbReference>
<evidence type="ECO:0000256" key="7">
    <source>
        <dbReference type="ARBA" id="ARBA00022932"/>
    </source>
</evidence>
<keyword evidence="7" id="KW-0239">DNA-directed DNA polymerase</keyword>
<dbReference type="InterPro" id="IPR001001">
    <property type="entry name" value="DNA_polIII_beta"/>
</dbReference>
<evidence type="ECO:0000259" key="11">
    <source>
        <dbReference type="Pfam" id="PF02768"/>
    </source>
</evidence>
<dbReference type="GO" id="GO:0006271">
    <property type="term" value="P:DNA strand elongation involved in DNA replication"/>
    <property type="evidence" value="ECO:0007669"/>
    <property type="project" value="TreeGrafter"/>
</dbReference>
<evidence type="ECO:0000256" key="1">
    <source>
        <dbReference type="ARBA" id="ARBA00004496"/>
    </source>
</evidence>
<evidence type="ECO:0000256" key="5">
    <source>
        <dbReference type="ARBA" id="ARBA00022695"/>
    </source>
</evidence>
<dbReference type="InterPro" id="IPR022634">
    <property type="entry name" value="DNA_polIII_beta_N"/>
</dbReference>
<evidence type="ECO:0000259" key="9">
    <source>
        <dbReference type="Pfam" id="PF00712"/>
    </source>
</evidence>
<organism evidence="12">
    <name type="scientific">uncultured Caudovirales phage</name>
    <dbReference type="NCBI Taxonomy" id="2100421"/>
    <lineage>
        <taxon>Viruses</taxon>
        <taxon>Duplodnaviria</taxon>
        <taxon>Heunggongvirae</taxon>
        <taxon>Uroviricota</taxon>
        <taxon>Caudoviricetes</taxon>
        <taxon>Peduoviridae</taxon>
        <taxon>Maltschvirus</taxon>
        <taxon>Maltschvirus maltsch</taxon>
    </lineage>
</organism>
<reference evidence="12" key="1">
    <citation type="submission" date="2020-04" db="EMBL/GenBank/DDBJ databases">
        <authorList>
            <person name="Chiriac C."/>
            <person name="Salcher M."/>
            <person name="Ghai R."/>
            <person name="Kavagutti S V."/>
        </authorList>
    </citation>
    <scope>NUCLEOTIDE SEQUENCE</scope>
</reference>
<proteinExistence type="inferred from homology"/>
<protein>
    <submittedName>
        <fullName evidence="12">DnaN DNA polymerase sliding clamp subunit (PCNA homolog)</fullName>
    </submittedName>
</protein>
<dbReference type="PANTHER" id="PTHR30478:SF0">
    <property type="entry name" value="BETA SLIDING CLAMP"/>
    <property type="match status" value="1"/>
</dbReference>
<comment type="similarity">
    <text evidence="2">Belongs to the beta sliding clamp family.</text>
</comment>
<evidence type="ECO:0000256" key="3">
    <source>
        <dbReference type="ARBA" id="ARBA00022490"/>
    </source>
</evidence>
<evidence type="ECO:0000256" key="8">
    <source>
        <dbReference type="ARBA" id="ARBA00023125"/>
    </source>
</evidence>
<evidence type="ECO:0000259" key="10">
    <source>
        <dbReference type="Pfam" id="PF02767"/>
    </source>
</evidence>
<dbReference type="GO" id="GO:0008408">
    <property type="term" value="F:3'-5' exonuclease activity"/>
    <property type="evidence" value="ECO:0007669"/>
    <property type="project" value="InterPro"/>
</dbReference>
<keyword evidence="6" id="KW-0235">DNA replication</keyword>
<dbReference type="InterPro" id="IPR022635">
    <property type="entry name" value="DNA_polIII_beta_C"/>
</dbReference>
<evidence type="ECO:0000256" key="2">
    <source>
        <dbReference type="ARBA" id="ARBA00010752"/>
    </source>
</evidence>
<dbReference type="Pfam" id="PF02768">
    <property type="entry name" value="DNA_pol3_beta_3"/>
    <property type="match status" value="1"/>
</dbReference>
<dbReference type="GO" id="GO:0009360">
    <property type="term" value="C:DNA polymerase III complex"/>
    <property type="evidence" value="ECO:0007669"/>
    <property type="project" value="InterPro"/>
</dbReference>
<evidence type="ECO:0000313" key="12">
    <source>
        <dbReference type="EMBL" id="CAB4131290.1"/>
    </source>
</evidence>
<name>A0A6J5LEG7_9CAUD</name>
<dbReference type="GO" id="GO:0003677">
    <property type="term" value="F:DNA binding"/>
    <property type="evidence" value="ECO:0007669"/>
    <property type="project" value="UniProtKB-KW"/>
</dbReference>
<feature type="domain" description="DNA polymerase III beta sliding clamp C-terminal" evidence="11">
    <location>
        <begin position="246"/>
        <end position="362"/>
    </location>
</feature>
<evidence type="ECO:0000256" key="6">
    <source>
        <dbReference type="ARBA" id="ARBA00022705"/>
    </source>
</evidence>
<accession>A0A6J5LEG7</accession>